<dbReference type="KEGG" id="pce:PECL_816"/>
<dbReference type="HOGENOM" id="CLU_179291_0_0_9"/>
<keyword evidence="4" id="KW-1185">Reference proteome</keyword>
<name>G8PCV4_PEDCP</name>
<keyword evidence="2" id="KW-1133">Transmembrane helix</keyword>
<gene>
    <name evidence="3" type="ordered locus">PECL_816</name>
</gene>
<organism evidence="3 4">
    <name type="scientific">Pediococcus claussenii (strain ATCC BAA-344 / DSM 14800 / JCM 18046 / KCTC 3811 / LMG 21948 / P06)</name>
    <dbReference type="NCBI Taxonomy" id="701521"/>
    <lineage>
        <taxon>Bacteria</taxon>
        <taxon>Bacillati</taxon>
        <taxon>Bacillota</taxon>
        <taxon>Bacilli</taxon>
        <taxon>Lactobacillales</taxon>
        <taxon>Lactobacillaceae</taxon>
        <taxon>Pediococcus</taxon>
    </lineage>
</organism>
<reference evidence="3 4" key="1">
    <citation type="journal article" date="2012" name="J. Bacteriol.">
        <title>Complete Genome Sequence of the Beer Spoilage Organism Pediococcus claussenii ATCC BAA-344T.</title>
        <authorList>
            <person name="Pittet V."/>
            <person name="Abegunde T."/>
            <person name="Marfleet T."/>
            <person name="Haakensen M."/>
            <person name="Morrow K."/>
            <person name="Jayaprakash T."/>
            <person name="Schroeder K."/>
            <person name="Trost B."/>
            <person name="Byrns S."/>
            <person name="Bergsveinson J."/>
            <person name="Kusalik A."/>
            <person name="Ziola B."/>
        </authorList>
    </citation>
    <scope>NUCLEOTIDE SEQUENCE [LARGE SCALE GENOMIC DNA]</scope>
    <source>
        <strain evidence="3 4">ATCC BAA-344</strain>
    </source>
</reference>
<dbReference type="Proteomes" id="UP000005444">
    <property type="component" value="Chromosome"/>
</dbReference>
<dbReference type="STRING" id="701521.PECL_816"/>
<protein>
    <submittedName>
        <fullName evidence="3">Uncharacterized protein</fullName>
    </submittedName>
</protein>
<feature type="transmembrane region" description="Helical" evidence="2">
    <location>
        <begin position="80"/>
        <end position="101"/>
    </location>
</feature>
<sequence>MRMSDLNETRESYRNTKKNKKQTRAAFEKNKITEEEQVENNSTNIDDSSRAARAERFQQEQRESIEQAAENKSKALAKKLNIAIVTLVIAIIAVFLILFFVG</sequence>
<evidence type="ECO:0000256" key="2">
    <source>
        <dbReference type="SAM" id="Phobius"/>
    </source>
</evidence>
<proteinExistence type="predicted"/>
<dbReference type="PATRIC" id="fig|701521.8.peg.768"/>
<keyword evidence="2" id="KW-0812">Transmembrane</keyword>
<feature type="compositionally biased region" description="Basic and acidic residues" evidence="1">
    <location>
        <begin position="47"/>
        <end position="66"/>
    </location>
</feature>
<accession>G8PCV4</accession>
<feature type="compositionally biased region" description="Basic and acidic residues" evidence="1">
    <location>
        <begin position="1"/>
        <end position="14"/>
    </location>
</feature>
<feature type="region of interest" description="Disordered" evidence="1">
    <location>
        <begin position="1"/>
        <end position="66"/>
    </location>
</feature>
<evidence type="ECO:0000313" key="3">
    <source>
        <dbReference type="EMBL" id="AEV95089.1"/>
    </source>
</evidence>
<evidence type="ECO:0000256" key="1">
    <source>
        <dbReference type="SAM" id="MobiDB-lite"/>
    </source>
</evidence>
<dbReference type="AlphaFoldDB" id="G8PCV4"/>
<evidence type="ECO:0000313" key="4">
    <source>
        <dbReference type="Proteomes" id="UP000005444"/>
    </source>
</evidence>
<keyword evidence="2" id="KW-0472">Membrane</keyword>
<dbReference type="EMBL" id="CP003137">
    <property type="protein sequence ID" value="AEV95089.1"/>
    <property type="molecule type" value="Genomic_DNA"/>
</dbReference>